<evidence type="ECO:0000313" key="1">
    <source>
        <dbReference type="EMBL" id="GIQ85282.1"/>
    </source>
</evidence>
<protein>
    <recommendedName>
        <fullName evidence="3">Oxidoreductase FAD/NAD(P)-binding domain-containing protein</fullName>
    </recommendedName>
</protein>
<sequence length="95" mass="10722">DDRRPVTLIYGGKGGEYLFREEIDEIAEAMDSVQVHYVEGRKAIASTLMEAQTEHGNNARYYLSGLPVMIKAYEAQLLEGGVSKNRLMYDPFNGY</sequence>
<proteinExistence type="predicted"/>
<name>A0A9K3CZ85_9EUKA</name>
<reference evidence="1 2" key="1">
    <citation type="journal article" date="2018" name="PLoS ONE">
        <title>The draft genome of Kipferlia bialata reveals reductive genome evolution in fornicate parasites.</title>
        <authorList>
            <person name="Tanifuji G."/>
            <person name="Takabayashi S."/>
            <person name="Kume K."/>
            <person name="Takagi M."/>
            <person name="Nakayama T."/>
            <person name="Kamikawa R."/>
            <person name="Inagaki Y."/>
            <person name="Hashimoto T."/>
        </authorList>
    </citation>
    <scope>NUCLEOTIDE SEQUENCE [LARGE SCALE GENOMIC DNA]</scope>
    <source>
        <strain evidence="1">NY0173</strain>
    </source>
</reference>
<evidence type="ECO:0000313" key="2">
    <source>
        <dbReference type="Proteomes" id="UP000265618"/>
    </source>
</evidence>
<keyword evidence="2" id="KW-1185">Reference proteome</keyword>
<comment type="caution">
    <text evidence="1">The sequence shown here is derived from an EMBL/GenBank/DDBJ whole genome shotgun (WGS) entry which is preliminary data.</text>
</comment>
<dbReference type="Proteomes" id="UP000265618">
    <property type="component" value="Unassembled WGS sequence"/>
</dbReference>
<dbReference type="SUPFAM" id="SSF52343">
    <property type="entry name" value="Ferredoxin reductase-like, C-terminal NADP-linked domain"/>
    <property type="match status" value="1"/>
</dbReference>
<dbReference type="InterPro" id="IPR039261">
    <property type="entry name" value="FNR_nucleotide-bd"/>
</dbReference>
<evidence type="ECO:0008006" key="3">
    <source>
        <dbReference type="Google" id="ProtNLM"/>
    </source>
</evidence>
<gene>
    <name evidence="1" type="ORF">KIPB_006921</name>
</gene>
<feature type="non-terminal residue" evidence="1">
    <location>
        <position position="95"/>
    </location>
</feature>
<dbReference type="EMBL" id="BDIP01001860">
    <property type="protein sequence ID" value="GIQ85282.1"/>
    <property type="molecule type" value="Genomic_DNA"/>
</dbReference>
<dbReference type="AlphaFoldDB" id="A0A9K3CZ85"/>
<organism evidence="1 2">
    <name type="scientific">Kipferlia bialata</name>
    <dbReference type="NCBI Taxonomy" id="797122"/>
    <lineage>
        <taxon>Eukaryota</taxon>
        <taxon>Metamonada</taxon>
        <taxon>Carpediemonas-like organisms</taxon>
        <taxon>Kipferlia</taxon>
    </lineage>
</organism>
<accession>A0A9K3CZ85</accession>
<dbReference type="Gene3D" id="3.40.50.80">
    <property type="entry name" value="Nucleotide-binding domain of ferredoxin-NADP reductase (FNR) module"/>
    <property type="match status" value="1"/>
</dbReference>